<dbReference type="PANTHER" id="PTHR17224:SF1">
    <property type="entry name" value="PEPTIDYL-TRNA HYDROLASE"/>
    <property type="match status" value="1"/>
</dbReference>
<dbReference type="CDD" id="cd00462">
    <property type="entry name" value="PTH"/>
    <property type="match status" value="1"/>
</dbReference>
<dbReference type="AlphaFoldDB" id="A0A484HIN7"/>
<evidence type="ECO:0000256" key="1">
    <source>
        <dbReference type="ARBA" id="ARBA00013260"/>
    </source>
</evidence>
<dbReference type="EMBL" id="CAACVI010000010">
    <property type="protein sequence ID" value="VEN73462.1"/>
    <property type="molecule type" value="Genomic_DNA"/>
</dbReference>
<comment type="subcellular location">
    <subcellularLocation>
        <location evidence="7">Cytoplasm</location>
    </subcellularLocation>
</comment>
<feature type="binding site" evidence="7">
    <location>
        <position position="66"/>
    </location>
    <ligand>
        <name>tRNA</name>
        <dbReference type="ChEBI" id="CHEBI:17843"/>
    </ligand>
</feature>
<reference evidence="8" key="1">
    <citation type="submission" date="2019-01" db="EMBL/GenBank/DDBJ databases">
        <authorList>
            <consortium name="Genoscope - CEA"/>
            <person name="William W."/>
        </authorList>
    </citation>
    <scope>NUCLEOTIDE SEQUENCE</scope>
    <source>
        <strain evidence="8">CR-1</strain>
    </source>
</reference>
<protein>
    <recommendedName>
        <fullName evidence="6 7">Peptidyl-tRNA hydrolase</fullName>
        <shortName evidence="7">Pth</shortName>
        <ecNumber evidence="1 7">3.1.1.29</ecNumber>
    </recommendedName>
</protein>
<evidence type="ECO:0000256" key="5">
    <source>
        <dbReference type="ARBA" id="ARBA00038063"/>
    </source>
</evidence>
<comment type="similarity">
    <text evidence="5 7">Belongs to the PTH family.</text>
</comment>
<organism evidence="8">
    <name type="scientific">uncultured Desulfobacteraceae bacterium</name>
    <dbReference type="NCBI Taxonomy" id="218296"/>
    <lineage>
        <taxon>Bacteria</taxon>
        <taxon>Pseudomonadati</taxon>
        <taxon>Thermodesulfobacteriota</taxon>
        <taxon>Desulfobacteria</taxon>
        <taxon>Desulfobacterales</taxon>
        <taxon>Desulfobacteraceae</taxon>
        <taxon>environmental samples</taxon>
    </lineage>
</organism>
<dbReference type="GO" id="GO:0004045">
    <property type="term" value="F:peptidyl-tRNA hydrolase activity"/>
    <property type="evidence" value="ECO:0007669"/>
    <property type="project" value="UniProtKB-UniRule"/>
</dbReference>
<dbReference type="EC" id="3.1.1.29" evidence="1 7"/>
<evidence type="ECO:0000256" key="7">
    <source>
        <dbReference type="HAMAP-Rule" id="MF_00083"/>
    </source>
</evidence>
<comment type="subunit">
    <text evidence="7">Monomer.</text>
</comment>
<dbReference type="InterPro" id="IPR036416">
    <property type="entry name" value="Pept_tRNA_hydro_sf"/>
</dbReference>
<feature type="active site" description="Proton acceptor" evidence="7">
    <location>
        <position position="21"/>
    </location>
</feature>
<keyword evidence="3 7" id="KW-0378">Hydrolase</keyword>
<feature type="binding site" evidence="7">
    <location>
        <position position="114"/>
    </location>
    <ligand>
        <name>tRNA</name>
        <dbReference type="ChEBI" id="CHEBI:17843"/>
    </ligand>
</feature>
<dbReference type="HAMAP" id="MF_00083">
    <property type="entry name" value="Pept_tRNA_hydro_bact"/>
    <property type="match status" value="1"/>
</dbReference>
<keyword evidence="4 7" id="KW-0694">RNA-binding</keyword>
<dbReference type="GO" id="GO:0005737">
    <property type="term" value="C:cytoplasm"/>
    <property type="evidence" value="ECO:0007669"/>
    <property type="project" value="UniProtKB-SubCell"/>
</dbReference>
<evidence type="ECO:0000256" key="6">
    <source>
        <dbReference type="ARBA" id="ARBA00050038"/>
    </source>
</evidence>
<dbReference type="Pfam" id="PF01195">
    <property type="entry name" value="Pept_tRNA_hydro"/>
    <property type="match status" value="1"/>
</dbReference>
<dbReference type="InterPro" id="IPR018171">
    <property type="entry name" value="Pept_tRNA_hydro_CS"/>
</dbReference>
<gene>
    <name evidence="7 8" type="primary">pth</name>
    <name evidence="8" type="ORF">EPICR_180016</name>
</gene>
<feature type="binding site" evidence="7">
    <location>
        <position position="16"/>
    </location>
    <ligand>
        <name>tRNA</name>
        <dbReference type="ChEBI" id="CHEBI:17843"/>
    </ligand>
</feature>
<dbReference type="GO" id="GO:0000049">
    <property type="term" value="F:tRNA binding"/>
    <property type="evidence" value="ECO:0007669"/>
    <property type="project" value="UniProtKB-UniRule"/>
</dbReference>
<feature type="site" description="Stabilizes the basic form of H active site to accept a proton" evidence="7">
    <location>
        <position position="93"/>
    </location>
</feature>
<dbReference type="PANTHER" id="PTHR17224">
    <property type="entry name" value="PEPTIDYL-TRNA HYDROLASE"/>
    <property type="match status" value="1"/>
</dbReference>
<dbReference type="FunFam" id="3.40.50.1470:FF:000001">
    <property type="entry name" value="Peptidyl-tRNA hydrolase"/>
    <property type="match status" value="1"/>
</dbReference>
<dbReference type="SUPFAM" id="SSF53178">
    <property type="entry name" value="Peptidyl-tRNA hydrolase-like"/>
    <property type="match status" value="1"/>
</dbReference>
<evidence type="ECO:0000256" key="4">
    <source>
        <dbReference type="ARBA" id="ARBA00022884"/>
    </source>
</evidence>
<comment type="function">
    <text evidence="7">Catalyzes the release of premature peptidyl moieties from peptidyl-tRNA molecules trapped in stalled 50S ribosomal subunits, and thus maintains levels of free tRNAs and 50S ribosomes.</text>
</comment>
<dbReference type="GO" id="GO:0072344">
    <property type="term" value="P:rescue of stalled ribosome"/>
    <property type="evidence" value="ECO:0007669"/>
    <property type="project" value="UniProtKB-UniRule"/>
</dbReference>
<sequence>MTARLVAGLGNPGRRYAKTRHNIGFMATEALGEFFSIAITKNKFDARFGKGKIDGIDAIIAQPRSFMNRSGGPVLGLARYFGVAAGDIIIVHDDIDLDFGTIKIKEKGGHGGHNGLKSLIDVFGDDSFTRVRAGIGRPPPRMDVSDYVLGKFSGEESRNLDAIIEGSRDAVAAVITEGAKTAMNRFNGQRFVAQS</sequence>
<keyword evidence="7" id="KW-0963">Cytoplasm</keyword>
<comment type="catalytic activity">
    <reaction evidence="7">
        <text>an N-acyl-L-alpha-aminoacyl-tRNA + H2O = an N-acyl-L-amino acid + a tRNA + H(+)</text>
        <dbReference type="Rhea" id="RHEA:54448"/>
        <dbReference type="Rhea" id="RHEA-COMP:10123"/>
        <dbReference type="Rhea" id="RHEA-COMP:13883"/>
        <dbReference type="ChEBI" id="CHEBI:15377"/>
        <dbReference type="ChEBI" id="CHEBI:15378"/>
        <dbReference type="ChEBI" id="CHEBI:59874"/>
        <dbReference type="ChEBI" id="CHEBI:78442"/>
        <dbReference type="ChEBI" id="CHEBI:138191"/>
        <dbReference type="EC" id="3.1.1.29"/>
    </reaction>
</comment>
<dbReference type="InterPro" id="IPR001328">
    <property type="entry name" value="Pept_tRNA_hydro"/>
</dbReference>
<feature type="binding site" evidence="7">
    <location>
        <position position="68"/>
    </location>
    <ligand>
        <name>tRNA</name>
        <dbReference type="ChEBI" id="CHEBI:17843"/>
    </ligand>
</feature>
<dbReference type="PROSITE" id="PS01196">
    <property type="entry name" value="PEPT_TRNA_HYDROL_2"/>
    <property type="match status" value="1"/>
</dbReference>
<dbReference type="GO" id="GO:0006515">
    <property type="term" value="P:protein quality control for misfolded or incompletely synthesized proteins"/>
    <property type="evidence" value="ECO:0007669"/>
    <property type="project" value="UniProtKB-UniRule"/>
</dbReference>
<proteinExistence type="inferred from homology"/>
<accession>A0A484HIN7</accession>
<dbReference type="NCBIfam" id="TIGR00447">
    <property type="entry name" value="pth"/>
    <property type="match status" value="1"/>
</dbReference>
<name>A0A484HIN7_9BACT</name>
<evidence type="ECO:0000256" key="3">
    <source>
        <dbReference type="ARBA" id="ARBA00022801"/>
    </source>
</evidence>
<evidence type="ECO:0000256" key="2">
    <source>
        <dbReference type="ARBA" id="ARBA00022555"/>
    </source>
</evidence>
<comment type="function">
    <text evidence="7">Hydrolyzes ribosome-free peptidyl-tRNAs (with 1 or more amino acids incorporated), which drop off the ribosome during protein synthesis, or as a result of ribosome stalling.</text>
</comment>
<keyword evidence="2 7" id="KW-0820">tRNA-binding</keyword>
<dbReference type="Gene3D" id="3.40.50.1470">
    <property type="entry name" value="Peptidyl-tRNA hydrolase"/>
    <property type="match status" value="1"/>
</dbReference>
<feature type="site" description="Discriminates between blocked and unblocked aminoacyl-tRNA" evidence="7">
    <location>
        <position position="11"/>
    </location>
</feature>
<evidence type="ECO:0000313" key="8">
    <source>
        <dbReference type="EMBL" id="VEN73462.1"/>
    </source>
</evidence>